<dbReference type="InterPro" id="IPR029117">
    <property type="entry name" value="Ntox17"/>
</dbReference>
<dbReference type="Proteomes" id="UP001211894">
    <property type="component" value="Unassembled WGS sequence"/>
</dbReference>
<feature type="non-terminal residue" evidence="2">
    <location>
        <position position="1"/>
    </location>
</feature>
<evidence type="ECO:0000313" key="3">
    <source>
        <dbReference type="Proteomes" id="UP001211894"/>
    </source>
</evidence>
<keyword evidence="3" id="KW-1185">Reference proteome</keyword>
<reference evidence="2 3" key="1">
    <citation type="submission" date="2023-01" db="EMBL/GenBank/DDBJ databases">
        <title>Bacillus changyiensis sp. nov., isolated from a coastal deposit.</title>
        <authorList>
            <person name="Xiao G."/>
            <person name="Lai Q."/>
            <person name="Hu Z."/>
            <person name="Shao Z."/>
        </authorList>
    </citation>
    <scope>NUCLEOTIDE SEQUENCE [LARGE SCALE GENOMIC DNA]</scope>
    <source>
        <strain evidence="2 3">CLL-7-23</strain>
    </source>
</reference>
<gene>
    <name evidence="2" type="ORF">PJ311_03015</name>
</gene>
<evidence type="ECO:0000259" key="1">
    <source>
        <dbReference type="Pfam" id="PF15524"/>
    </source>
</evidence>
<sequence length="169" mass="19556">PLVPQMQVAGIPINVFSFEGLQKAAIQFIKKVEDAYNGAKGVGKDAYGGYYKRKKYRKEEYRKKITNPMTKAGLPNKGRFRFIPGKEVKFNKQHKGYFYKFGNLWKEGPYHGDPKKNFEFEWDVQLSEKGIKEWGKYAKNGKNMSMLHLMEQFHTNVLGGELCSNLAYL</sequence>
<dbReference type="RefSeq" id="WP_271339441.1">
    <property type="nucleotide sequence ID" value="NZ_JAQKAB010000002.1"/>
</dbReference>
<protein>
    <submittedName>
        <fullName evidence="2">Polymorphic toxin type 17 domain-containing protein</fullName>
    </submittedName>
</protein>
<comment type="caution">
    <text evidence="2">The sequence shown here is derived from an EMBL/GenBank/DDBJ whole genome shotgun (WGS) entry which is preliminary data.</text>
</comment>
<dbReference type="Pfam" id="PF15524">
    <property type="entry name" value="Ntox17"/>
    <property type="match status" value="1"/>
</dbReference>
<accession>A0ABT4X2E1</accession>
<feature type="domain" description="Novel toxin 17" evidence="1">
    <location>
        <begin position="65"/>
        <end position="145"/>
    </location>
</feature>
<proteinExistence type="predicted"/>
<dbReference type="EMBL" id="JAQKAB010000002">
    <property type="protein sequence ID" value="MDA7025581.1"/>
    <property type="molecule type" value="Genomic_DNA"/>
</dbReference>
<organism evidence="2 3">
    <name type="scientific">Bacillus changyiensis</name>
    <dbReference type="NCBI Taxonomy" id="3004103"/>
    <lineage>
        <taxon>Bacteria</taxon>
        <taxon>Bacillati</taxon>
        <taxon>Bacillota</taxon>
        <taxon>Bacilli</taxon>
        <taxon>Bacillales</taxon>
        <taxon>Bacillaceae</taxon>
        <taxon>Bacillus</taxon>
    </lineage>
</organism>
<evidence type="ECO:0000313" key="2">
    <source>
        <dbReference type="EMBL" id="MDA7025581.1"/>
    </source>
</evidence>
<name>A0ABT4X2E1_9BACI</name>